<evidence type="ECO:0000313" key="1">
    <source>
        <dbReference type="Ensembl" id="ENSPANP00000049180.1"/>
    </source>
</evidence>
<keyword evidence="2" id="KW-1185">Reference proteome</keyword>
<dbReference type="GeneTree" id="ENSGT00940000165497"/>
<reference evidence="1" key="2">
    <citation type="submission" date="2025-08" db="UniProtKB">
        <authorList>
            <consortium name="Ensembl"/>
        </authorList>
    </citation>
    <scope>IDENTIFICATION</scope>
</reference>
<dbReference type="PANTHER" id="PTHR46254">
    <property type="entry name" value="PROTEIN GVQW1-RELATED"/>
    <property type="match status" value="1"/>
</dbReference>
<dbReference type="AlphaFoldDB" id="A0A8I5MW16"/>
<dbReference type="Ensembl" id="ENSPANT00000076741.1">
    <property type="protein sequence ID" value="ENSPANP00000049180.1"/>
    <property type="gene ID" value="ENSPANG00000045662.1"/>
</dbReference>
<dbReference type="Proteomes" id="UP000028761">
    <property type="component" value="Chromosome 9"/>
</dbReference>
<reference evidence="1 2" key="1">
    <citation type="submission" date="2012-03" db="EMBL/GenBank/DDBJ databases">
        <title>Whole Genome Assembly of Papio anubis.</title>
        <authorList>
            <person name="Liu Y.L."/>
            <person name="Abraham K.A."/>
            <person name="Akbar H.A."/>
            <person name="Ali S.A."/>
            <person name="Anosike U.A."/>
            <person name="Aqrawi P.A."/>
            <person name="Arias F.A."/>
            <person name="Attaway T.A."/>
            <person name="Awwad R.A."/>
            <person name="Babu C.B."/>
            <person name="Bandaranaike D.B."/>
            <person name="Battles P.B."/>
            <person name="Bell A.B."/>
            <person name="Beltran B.B."/>
            <person name="Berhane-Mersha D.B."/>
            <person name="Bess C.B."/>
            <person name="Bickham C.B."/>
            <person name="Bolden T.B."/>
            <person name="Carter K.C."/>
            <person name="Chau D.C."/>
            <person name="Chavez A.C."/>
            <person name="Clerc-Blankenburg K.C."/>
            <person name="Coyle M.C."/>
            <person name="Dao M.D."/>
            <person name="Davila M.L.D."/>
            <person name="Davy-Carroll L.D."/>
            <person name="Denson S.D."/>
            <person name="Dinh H.D."/>
            <person name="Fernandez S.F."/>
            <person name="Fernando P.F."/>
            <person name="Forbes L.F."/>
            <person name="Francis C.F."/>
            <person name="Francisco L.F."/>
            <person name="Fu Q.F."/>
            <person name="Garcia-Iii R.G."/>
            <person name="Garrett T.G."/>
            <person name="Gross S.G."/>
            <person name="Gubbala S.G."/>
            <person name="Hirani K.H."/>
            <person name="Hogues M.H."/>
            <person name="Hollins B.H."/>
            <person name="Jackson L.J."/>
            <person name="Javaid M.J."/>
            <person name="Jhangiani S.J."/>
            <person name="Johnson A.J."/>
            <person name="Johnson B.J."/>
            <person name="Jones J.J."/>
            <person name="Joshi V.J."/>
            <person name="Kalu J.K."/>
            <person name="Khan N.K."/>
            <person name="Korchina V.K."/>
            <person name="Kovar C.K."/>
            <person name="Lago L.L."/>
            <person name="Lara F.L."/>
            <person name="Le T.-K.L."/>
            <person name="Lee S.L."/>
            <person name="Legall-Iii F.L."/>
            <person name="Lemon S.L."/>
            <person name="Liu J.L."/>
            <person name="Liu Y.-S.L."/>
            <person name="Liyanage D.L."/>
            <person name="Lopez J.L."/>
            <person name="Lorensuhewa L.L."/>
            <person name="Mata R.M."/>
            <person name="Mathew T.M."/>
            <person name="Mercado C.M."/>
            <person name="Mercado I.M."/>
            <person name="Morales K.M."/>
            <person name="Morgan M.M."/>
            <person name="Munidasa M.M."/>
            <person name="Ngo D.N."/>
            <person name="Nguyen L.N."/>
            <person name="Nguyen T.N."/>
            <person name="Nguyen N.N."/>
            <person name="Obregon M.O."/>
            <person name="Okwuonu G.O."/>
            <person name="Ongeri F.O."/>
            <person name="Onwere C.O."/>
            <person name="Osifeso I.O."/>
            <person name="Parra A.P."/>
            <person name="Patil S.P."/>
            <person name="Perez A.P."/>
            <person name="Perez Y.P."/>
            <person name="Pham C.P."/>
            <person name="Pu L.-L.P."/>
            <person name="Puazo M.P."/>
            <person name="Quiroz J.Q."/>
            <person name="Rouhana J.R."/>
            <person name="Ruiz M.R."/>
            <person name="Ruiz S.-J.R."/>
            <person name="Saada N.S."/>
            <person name="Santibanez J.S."/>
            <person name="Scheel M.S."/>
            <person name="Schneider B.S."/>
            <person name="Simmons D.S."/>
            <person name="Sisson I.S."/>
            <person name="Tang L.-Y.T."/>
            <person name="Thornton R.T."/>
            <person name="Tisius J.T."/>
            <person name="Toledanes G.T."/>
            <person name="Trejos Z.T."/>
            <person name="Usmani K.U."/>
            <person name="Varghese R.V."/>
            <person name="Vattathil S.V."/>
            <person name="Vee V.V."/>
            <person name="Walker D.W."/>
            <person name="Weissenberger G.W."/>
            <person name="White C.W."/>
            <person name="Williams A.W."/>
            <person name="Woodworth J.W."/>
            <person name="Wright R.W."/>
            <person name="Zhu Y.Z."/>
            <person name="Han Y.H."/>
            <person name="Newsham I.N."/>
            <person name="Nazareth L.N."/>
            <person name="Worley K.W."/>
            <person name="Muzny D.M."/>
            <person name="Rogers J.R."/>
            <person name="Gibbs R.G."/>
        </authorList>
    </citation>
    <scope>NUCLEOTIDE SEQUENCE [LARGE SCALE GENOMIC DNA]</scope>
</reference>
<sequence>MVVNLSINFYYKIRCLFQNSTLSLECLPELPFLNLLSGLFLLVKRILKSHLFFFFFFFFFETESCSVAQAGVPWPDLSSLQAPPPRFTPFSRLSLPSSWNYRRRHFARLVFCIFLVETGFHRVSQDGLDLLTS</sequence>
<dbReference type="PRINTS" id="PR02045">
    <property type="entry name" value="F138DOMAIN"/>
</dbReference>
<accession>A0A8I5MW16</accession>
<protein>
    <submittedName>
        <fullName evidence="1">Uncharacterized protein</fullName>
    </submittedName>
</protein>
<name>A0A8I5MW16_PAPAN</name>
<dbReference type="PANTHER" id="PTHR46254:SF7">
    <property type="entry name" value="PI4-KINASE N-TERMINAL DOMAIN-CONTAINING PROTEIN"/>
    <property type="match status" value="1"/>
</dbReference>
<organism evidence="1 2">
    <name type="scientific">Papio anubis</name>
    <name type="common">Olive baboon</name>
    <dbReference type="NCBI Taxonomy" id="9555"/>
    <lineage>
        <taxon>Eukaryota</taxon>
        <taxon>Metazoa</taxon>
        <taxon>Chordata</taxon>
        <taxon>Craniata</taxon>
        <taxon>Vertebrata</taxon>
        <taxon>Euteleostomi</taxon>
        <taxon>Mammalia</taxon>
        <taxon>Eutheria</taxon>
        <taxon>Euarchontoglires</taxon>
        <taxon>Primates</taxon>
        <taxon>Haplorrhini</taxon>
        <taxon>Catarrhini</taxon>
        <taxon>Cercopithecidae</taxon>
        <taxon>Cercopithecinae</taxon>
        <taxon>Papio</taxon>
    </lineage>
</organism>
<evidence type="ECO:0000313" key="2">
    <source>
        <dbReference type="Proteomes" id="UP000028761"/>
    </source>
</evidence>
<reference evidence="1" key="3">
    <citation type="submission" date="2025-09" db="UniProtKB">
        <authorList>
            <consortium name="Ensembl"/>
        </authorList>
    </citation>
    <scope>IDENTIFICATION</scope>
</reference>
<proteinExistence type="predicted"/>